<dbReference type="GO" id="GO:0008410">
    <property type="term" value="F:CoA-transferase activity"/>
    <property type="evidence" value="ECO:0007669"/>
    <property type="project" value="InterPro"/>
</dbReference>
<dbReference type="AlphaFoldDB" id="A0A096B6Y4"/>
<accession>A0A096B6Y4</accession>
<dbReference type="eggNOG" id="COG1788">
    <property type="taxonomic scope" value="Bacteria"/>
</dbReference>
<dbReference type="PANTHER" id="PTHR13707">
    <property type="entry name" value="KETOACID-COENZYME A TRANSFERASE"/>
    <property type="match status" value="1"/>
</dbReference>
<gene>
    <name evidence="2" type="ORF">HMPREF9460_02152</name>
</gene>
<dbReference type="InterPro" id="IPR037171">
    <property type="entry name" value="NagB/RpiA_transferase-like"/>
</dbReference>
<proteinExistence type="predicted"/>
<name>A0A096B6Y4_FLAPL</name>
<dbReference type="Proteomes" id="UP000029585">
    <property type="component" value="Unassembled WGS sequence"/>
</dbReference>
<dbReference type="HOGENOM" id="CLU_019942_2_0_9"/>
<dbReference type="SUPFAM" id="SSF100950">
    <property type="entry name" value="NagB/RpiA/CoA transferase-like"/>
    <property type="match status" value="1"/>
</dbReference>
<dbReference type="InterPro" id="IPR004165">
    <property type="entry name" value="CoA_trans_fam_I"/>
</dbReference>
<comment type="caution">
    <text evidence="2">The sequence shown here is derived from an EMBL/GenBank/DDBJ whole genome shotgun (WGS) entry which is preliminary data.</text>
</comment>
<organism evidence="2 3">
    <name type="scientific">Flavonifractor plautii 1_3_50AFAA</name>
    <dbReference type="NCBI Taxonomy" id="742738"/>
    <lineage>
        <taxon>Bacteria</taxon>
        <taxon>Bacillati</taxon>
        <taxon>Bacillota</taxon>
        <taxon>Clostridia</taxon>
        <taxon>Eubacteriales</taxon>
        <taxon>Oscillospiraceae</taxon>
        <taxon>Flavonifractor</taxon>
    </lineage>
</organism>
<sequence length="217" mass="22934">MELSKVRTAEEIIARFKDGQIIAIGGQTNQYMPDRLIDCVLESGARHLTIYSIDSSDPGHGVSLLVEAGRVDAMITTHVGTNPLTNAKIQSGALKAEFNPMGTFIERIRCGGAGLGGVLTKTGLGTVVEEGKQIIEVNGESYLLETALRADIALTRCRRADPLGNLAYSGSSGHASHPVVATCGALSIVECDHFCDLGELGPDEVKVPGLFIDMILA</sequence>
<keyword evidence="3" id="KW-1185">Reference proteome</keyword>
<dbReference type="InterPro" id="IPR012792">
    <property type="entry name" value="3-oxoacid_CoA-transf_A"/>
</dbReference>
<evidence type="ECO:0000313" key="3">
    <source>
        <dbReference type="Proteomes" id="UP000029585"/>
    </source>
</evidence>
<dbReference type="SMART" id="SM00882">
    <property type="entry name" value="CoA_trans"/>
    <property type="match status" value="1"/>
</dbReference>
<keyword evidence="1" id="KW-0808">Transferase</keyword>
<protein>
    <submittedName>
        <fullName evidence="2">Uncharacterized protein</fullName>
    </submittedName>
</protein>
<dbReference type="EMBL" id="ADLO01000062">
    <property type="protein sequence ID" value="KGF55173.1"/>
    <property type="molecule type" value="Genomic_DNA"/>
</dbReference>
<dbReference type="Pfam" id="PF01144">
    <property type="entry name" value="CoA_trans"/>
    <property type="match status" value="1"/>
</dbReference>
<dbReference type="RefSeq" id="WP_044941213.1">
    <property type="nucleotide sequence ID" value="NZ_KN174163.1"/>
</dbReference>
<evidence type="ECO:0000256" key="1">
    <source>
        <dbReference type="ARBA" id="ARBA00022679"/>
    </source>
</evidence>
<dbReference type="PANTHER" id="PTHR13707:SF60">
    <property type="entry name" value="ACETATE COA-TRANSFERASE SUBUNIT ALPHA"/>
    <property type="match status" value="1"/>
</dbReference>
<dbReference type="Gene3D" id="3.40.1080.10">
    <property type="entry name" value="Glutaconate Coenzyme A-transferase"/>
    <property type="match status" value="1"/>
</dbReference>
<reference evidence="2 3" key="1">
    <citation type="submission" date="2011-08" db="EMBL/GenBank/DDBJ databases">
        <title>The Genome Sequence of Clostridium orbiscindens 1_3_50AFAA.</title>
        <authorList>
            <consortium name="The Broad Institute Genome Sequencing Platform"/>
            <person name="Earl A."/>
            <person name="Ward D."/>
            <person name="Feldgarden M."/>
            <person name="Gevers D."/>
            <person name="Daigneault M."/>
            <person name="Strauss J."/>
            <person name="Allen-Vercoe E."/>
            <person name="Young S.K."/>
            <person name="Zeng Q."/>
            <person name="Gargeya S."/>
            <person name="Fitzgerald M."/>
            <person name="Haas B."/>
            <person name="Abouelleil A."/>
            <person name="Alvarado L."/>
            <person name="Arachchi H.M."/>
            <person name="Berlin A."/>
            <person name="Brown A."/>
            <person name="Chapman S.B."/>
            <person name="Chen Z."/>
            <person name="Dunbar C."/>
            <person name="Freedman E."/>
            <person name="Gearin G."/>
            <person name="Gellesch M."/>
            <person name="Goldberg J."/>
            <person name="Griggs A."/>
            <person name="Gujja S."/>
            <person name="Heiman D."/>
            <person name="Howarth C."/>
            <person name="Larson L."/>
            <person name="Lui A."/>
            <person name="MacDonald P.J.P."/>
            <person name="Montmayeur A."/>
            <person name="Murphy C."/>
            <person name="Neiman D."/>
            <person name="Pearson M."/>
            <person name="Priest M."/>
            <person name="Roberts A."/>
            <person name="Saif S."/>
            <person name="Shea T."/>
            <person name="Shenoy N."/>
            <person name="Sisk P."/>
            <person name="Stolte C."/>
            <person name="Sykes S."/>
            <person name="Wortman J."/>
            <person name="Nusbaum C."/>
            <person name="Birren B."/>
        </authorList>
    </citation>
    <scope>NUCLEOTIDE SEQUENCE [LARGE SCALE GENOMIC DNA]</scope>
    <source>
        <strain evidence="2 3">1_3_50AFAA</strain>
    </source>
</reference>
<dbReference type="PATRIC" id="fig|742738.3.peg.2209"/>
<dbReference type="NCBIfam" id="TIGR02429">
    <property type="entry name" value="pcaI_scoA_fam"/>
    <property type="match status" value="1"/>
</dbReference>
<evidence type="ECO:0000313" key="2">
    <source>
        <dbReference type="EMBL" id="KGF55173.1"/>
    </source>
</evidence>